<dbReference type="GO" id="GO:0046983">
    <property type="term" value="F:protein dimerization activity"/>
    <property type="evidence" value="ECO:0007669"/>
    <property type="project" value="InterPro"/>
</dbReference>
<dbReference type="InterPro" id="IPR012337">
    <property type="entry name" value="RNaseH-like_sf"/>
</dbReference>
<dbReference type="STRING" id="930990.A0A067M4U3"/>
<evidence type="ECO:0000259" key="1">
    <source>
        <dbReference type="Pfam" id="PF05699"/>
    </source>
</evidence>
<dbReference type="AlphaFoldDB" id="A0A067M4U3"/>
<keyword evidence="3" id="KW-1185">Reference proteome</keyword>
<dbReference type="InterPro" id="IPR008906">
    <property type="entry name" value="HATC_C_dom"/>
</dbReference>
<name>A0A067M4U3_BOTB1</name>
<accession>A0A067M4U3</accession>
<feature type="domain" description="HAT C-terminal dimerisation" evidence="1">
    <location>
        <begin position="144"/>
        <end position="212"/>
    </location>
</feature>
<dbReference type="Pfam" id="PF05699">
    <property type="entry name" value="Dimer_Tnp_hAT"/>
    <property type="match status" value="1"/>
</dbReference>
<reference evidence="3" key="1">
    <citation type="journal article" date="2014" name="Proc. Natl. Acad. Sci. U.S.A.">
        <title>Extensive sampling of basidiomycete genomes demonstrates inadequacy of the white-rot/brown-rot paradigm for wood decay fungi.</title>
        <authorList>
            <person name="Riley R."/>
            <person name="Salamov A.A."/>
            <person name="Brown D.W."/>
            <person name="Nagy L.G."/>
            <person name="Floudas D."/>
            <person name="Held B.W."/>
            <person name="Levasseur A."/>
            <person name="Lombard V."/>
            <person name="Morin E."/>
            <person name="Otillar R."/>
            <person name="Lindquist E.A."/>
            <person name="Sun H."/>
            <person name="LaButti K.M."/>
            <person name="Schmutz J."/>
            <person name="Jabbour D."/>
            <person name="Luo H."/>
            <person name="Baker S.E."/>
            <person name="Pisabarro A.G."/>
            <person name="Walton J.D."/>
            <person name="Blanchette R.A."/>
            <person name="Henrissat B."/>
            <person name="Martin F."/>
            <person name="Cullen D."/>
            <person name="Hibbett D.S."/>
            <person name="Grigoriev I.V."/>
        </authorList>
    </citation>
    <scope>NUCLEOTIDE SEQUENCE [LARGE SCALE GENOMIC DNA]</scope>
    <source>
        <strain evidence="3">FD-172 SS1</strain>
    </source>
</reference>
<dbReference type="EMBL" id="KL198064">
    <property type="protein sequence ID" value="KDQ10783.1"/>
    <property type="molecule type" value="Genomic_DNA"/>
</dbReference>
<feature type="non-terminal residue" evidence="2">
    <location>
        <position position="234"/>
    </location>
</feature>
<sequence length="234" mass="25866">MKSHLQPLAVAANITQAANARLDQVLLTFGALFRAFSRLTGAADAGARTAVLESIEWRWSKSDHDVFIAALVLNPHIKIGPLNRASVNLTNAALFGLFTWLWERFYSCSAPDSLYSDTMNYLTGNGPYQSMGVYIQGIMKDATKQNKQFDPIKVWEDMTSADEASMPLACLACHLLAICPNSASCERLFSAFGNILTRLCNRTSISTLTNLASLKMHLHLSHVETGAVQRWLQR</sequence>
<dbReference type="HOGENOM" id="CLU_080325_0_0_1"/>
<organism evidence="2 3">
    <name type="scientific">Botryobasidium botryosum (strain FD-172 SS1)</name>
    <dbReference type="NCBI Taxonomy" id="930990"/>
    <lineage>
        <taxon>Eukaryota</taxon>
        <taxon>Fungi</taxon>
        <taxon>Dikarya</taxon>
        <taxon>Basidiomycota</taxon>
        <taxon>Agaricomycotina</taxon>
        <taxon>Agaricomycetes</taxon>
        <taxon>Cantharellales</taxon>
        <taxon>Botryobasidiaceae</taxon>
        <taxon>Botryobasidium</taxon>
    </lineage>
</organism>
<proteinExistence type="predicted"/>
<evidence type="ECO:0000313" key="3">
    <source>
        <dbReference type="Proteomes" id="UP000027195"/>
    </source>
</evidence>
<evidence type="ECO:0000313" key="2">
    <source>
        <dbReference type="EMBL" id="KDQ10783.1"/>
    </source>
</evidence>
<protein>
    <recommendedName>
        <fullName evidence="1">HAT C-terminal dimerisation domain-containing protein</fullName>
    </recommendedName>
</protein>
<dbReference type="Proteomes" id="UP000027195">
    <property type="component" value="Unassembled WGS sequence"/>
</dbReference>
<gene>
    <name evidence="2" type="ORF">BOTBODRAFT_74233</name>
</gene>
<dbReference type="SUPFAM" id="SSF53098">
    <property type="entry name" value="Ribonuclease H-like"/>
    <property type="match status" value="1"/>
</dbReference>
<dbReference type="OrthoDB" id="3270520at2759"/>
<dbReference type="InParanoid" id="A0A067M4U3"/>